<gene>
    <name evidence="2" type="ORF">HGI39_28630</name>
</gene>
<feature type="non-terminal residue" evidence="2">
    <location>
        <position position="365"/>
    </location>
</feature>
<dbReference type="InterPro" id="IPR003379">
    <property type="entry name" value="Carboxylase_cons_dom"/>
</dbReference>
<feature type="domain" description="Pyruvate carboxyltransferase" evidence="1">
    <location>
        <begin position="1"/>
        <end position="183"/>
    </location>
</feature>
<dbReference type="InterPro" id="IPR000891">
    <property type="entry name" value="PYR_CT"/>
</dbReference>
<proteinExistence type="predicted"/>
<keyword evidence="2" id="KW-0670">Pyruvate</keyword>
<keyword evidence="2" id="KW-0436">Ligase</keyword>
<feature type="non-terminal residue" evidence="2">
    <location>
        <position position="1"/>
    </location>
</feature>
<evidence type="ECO:0000313" key="3">
    <source>
        <dbReference type="Proteomes" id="UP001194098"/>
    </source>
</evidence>
<dbReference type="PROSITE" id="PS50991">
    <property type="entry name" value="PYR_CT"/>
    <property type="match status" value="1"/>
</dbReference>
<dbReference type="AlphaFoldDB" id="A0AAW3WIF5"/>
<dbReference type="EC" id="6.4.1.1" evidence="2"/>
<dbReference type="Pfam" id="PF00682">
    <property type="entry name" value="HMGL-like"/>
    <property type="match status" value="1"/>
</dbReference>
<dbReference type="InterPro" id="IPR013785">
    <property type="entry name" value="Aldolase_TIM"/>
</dbReference>
<dbReference type="SUPFAM" id="SSF89000">
    <property type="entry name" value="post-HMGL domain-like"/>
    <property type="match status" value="1"/>
</dbReference>
<evidence type="ECO:0000313" key="2">
    <source>
        <dbReference type="EMBL" id="MBC2478558.1"/>
    </source>
</evidence>
<dbReference type="Pfam" id="PF02436">
    <property type="entry name" value="PYC_OADA"/>
    <property type="match status" value="1"/>
</dbReference>
<evidence type="ECO:0000259" key="1">
    <source>
        <dbReference type="PROSITE" id="PS50991"/>
    </source>
</evidence>
<reference evidence="2" key="2">
    <citation type="journal article" date="2022" name="Nat. Biotechnol.">
        <title>Carbon-negative production of acetone and isopropanol by gas fermentation at industrial pilot scale.</title>
        <authorList>
            <person name="Liew F.E."/>
            <person name="Nogle R."/>
            <person name="Abdalla T."/>
            <person name="Rasor B.J."/>
            <person name="Canter C."/>
            <person name="Jensen R.O."/>
            <person name="Wang L."/>
            <person name="Strutz J."/>
            <person name="Chirania P."/>
            <person name="De Tissera S."/>
            <person name="Mueller A.P."/>
            <person name="Ruan Z."/>
            <person name="Gao A."/>
            <person name="Tran L."/>
            <person name="Engle N.L."/>
            <person name="Bromley J.C."/>
            <person name="Daniell J."/>
            <person name="Conrado R."/>
            <person name="Tschaplinski T.J."/>
            <person name="Giannone R.J."/>
            <person name="Hettich R.L."/>
            <person name="Karim A.S."/>
            <person name="Simpson S.D."/>
            <person name="Brown S.D."/>
            <person name="Leang C."/>
            <person name="Jewett M.C."/>
            <person name="Kopke M."/>
        </authorList>
    </citation>
    <scope>NUCLEOTIDE SEQUENCE</scope>
    <source>
        <strain evidence="2">DJ015</strain>
    </source>
</reference>
<dbReference type="PANTHER" id="PTHR43778:SF2">
    <property type="entry name" value="PYRUVATE CARBOXYLASE, MITOCHONDRIAL"/>
    <property type="match status" value="1"/>
</dbReference>
<dbReference type="InterPro" id="IPR055268">
    <property type="entry name" value="PCB-like"/>
</dbReference>
<sequence length="365" mass="40606">VGYKNYPDNVIREFIKESAENGIDVFRIFDSLNWLKGIEVSLDEVLKCNKVAEVALCYTGDILDETRDKYSLKYYVDKAKEIEKMGAHILAIKDMSALLKPYAAKKLITALKDEISIPIHLHTHDTTGNGVATVLMAADAGVDIVDTTFNSMSGLTSQPALNSIVAALGNTDRDTGIDLSGIQKLSDYWDTVRPVYSQFESDLKSGSAEIYKFEIPGGQYSNLKPQVESFGLGHRFNDVKHMYKKVNDMLGDIIKVTPSSKMVGDMAIFMVKNDLTPENILEKAKNMAFPDSIVSYFKGMMGQPEGGFPKELQALVLKGEEPITVRPGELLPSEDFDKIGTYLKDKYKFTPCMKDIISYALYPDV</sequence>
<organism evidence="2 3">
    <name type="scientific">Clostridium beijerinckii</name>
    <name type="common">Clostridium MP</name>
    <dbReference type="NCBI Taxonomy" id="1520"/>
    <lineage>
        <taxon>Bacteria</taxon>
        <taxon>Bacillati</taxon>
        <taxon>Bacillota</taxon>
        <taxon>Clostridia</taxon>
        <taxon>Eubacteriales</taxon>
        <taxon>Clostridiaceae</taxon>
        <taxon>Clostridium</taxon>
    </lineage>
</organism>
<dbReference type="CDD" id="cd07937">
    <property type="entry name" value="DRE_TIM_PC_TC_5S"/>
    <property type="match status" value="1"/>
</dbReference>
<dbReference type="GO" id="GO:0004736">
    <property type="term" value="F:pyruvate carboxylase activity"/>
    <property type="evidence" value="ECO:0007669"/>
    <property type="project" value="UniProtKB-EC"/>
</dbReference>
<dbReference type="EMBL" id="JABAGV010000552">
    <property type="protein sequence ID" value="MBC2478558.1"/>
    <property type="molecule type" value="Genomic_DNA"/>
</dbReference>
<dbReference type="Proteomes" id="UP001194098">
    <property type="component" value="Unassembled WGS sequence"/>
</dbReference>
<name>A0AAW3WIF5_CLOBE</name>
<dbReference type="GO" id="GO:0005737">
    <property type="term" value="C:cytoplasm"/>
    <property type="evidence" value="ECO:0007669"/>
    <property type="project" value="TreeGrafter"/>
</dbReference>
<dbReference type="PANTHER" id="PTHR43778">
    <property type="entry name" value="PYRUVATE CARBOXYLASE"/>
    <property type="match status" value="1"/>
</dbReference>
<protein>
    <submittedName>
        <fullName evidence="2">Pyruvate carboxylase</fullName>
        <ecNumber evidence="2">6.4.1.1</ecNumber>
    </submittedName>
</protein>
<accession>A0AAW3WIF5</accession>
<reference evidence="2" key="1">
    <citation type="submission" date="2020-04" db="EMBL/GenBank/DDBJ databases">
        <authorList>
            <person name="Brown S."/>
        </authorList>
    </citation>
    <scope>NUCLEOTIDE SEQUENCE</scope>
    <source>
        <strain evidence="2">DJ015</strain>
    </source>
</reference>
<comment type="caution">
    <text evidence="2">The sequence shown here is derived from an EMBL/GenBank/DDBJ whole genome shotgun (WGS) entry which is preliminary data.</text>
</comment>
<dbReference type="SUPFAM" id="SSF51569">
    <property type="entry name" value="Aldolase"/>
    <property type="match status" value="1"/>
</dbReference>
<dbReference type="GO" id="GO:0006094">
    <property type="term" value="P:gluconeogenesis"/>
    <property type="evidence" value="ECO:0007669"/>
    <property type="project" value="TreeGrafter"/>
</dbReference>
<dbReference type="Gene3D" id="3.20.20.70">
    <property type="entry name" value="Aldolase class I"/>
    <property type="match status" value="1"/>
</dbReference>